<accession>A0ABS3PXR8</accession>
<evidence type="ECO:0000256" key="2">
    <source>
        <dbReference type="ARBA" id="ARBA00002869"/>
    </source>
</evidence>
<evidence type="ECO:0000259" key="11">
    <source>
        <dbReference type="Pfam" id="PF03900"/>
    </source>
</evidence>
<dbReference type="Gene3D" id="3.30.160.40">
    <property type="entry name" value="Porphobilinogen deaminase, C-terminal domain"/>
    <property type="match status" value="1"/>
</dbReference>
<reference evidence="12 13" key="1">
    <citation type="submission" date="2021-03" db="EMBL/GenBank/DDBJ databases">
        <title>Isolation and description of Capnocytophaga bilenii sp. nov., a novel Capnocytophaga species, isolated from a gingivitis subject.</title>
        <authorList>
            <person name="Antezack A."/>
            <person name="Monnet-Corti V."/>
            <person name="La Scola B."/>
        </authorList>
    </citation>
    <scope>NUCLEOTIDE SEQUENCE [LARGE SCALE GENOMIC DNA]</scope>
    <source>
        <strain evidence="12 13">Marseille-Q4570</strain>
    </source>
</reference>
<dbReference type="InterPro" id="IPR022418">
    <property type="entry name" value="Porphobilinogen_deaminase_C"/>
</dbReference>
<evidence type="ECO:0000256" key="6">
    <source>
        <dbReference type="ARBA" id="ARBA00022679"/>
    </source>
</evidence>
<dbReference type="Pfam" id="PF03900">
    <property type="entry name" value="Porphobil_deamC"/>
    <property type="match status" value="1"/>
</dbReference>
<dbReference type="PANTHER" id="PTHR11557">
    <property type="entry name" value="PORPHOBILINOGEN DEAMINASE"/>
    <property type="match status" value="1"/>
</dbReference>
<dbReference type="EMBL" id="JAGDYP010000004">
    <property type="protein sequence ID" value="MBO1884126.1"/>
    <property type="molecule type" value="Genomic_DNA"/>
</dbReference>
<dbReference type="InterPro" id="IPR000860">
    <property type="entry name" value="HemC"/>
</dbReference>
<comment type="function">
    <text evidence="2">Tetrapolymerization of the monopyrrole PBG into the hydroxymethylbilane pre-uroporphyrinogen in several discrete steps.</text>
</comment>
<dbReference type="PIRSF" id="PIRSF001438">
    <property type="entry name" value="4pyrrol_synth_OHMeBilane_synth"/>
    <property type="match status" value="1"/>
</dbReference>
<dbReference type="Pfam" id="PF01379">
    <property type="entry name" value="Porphobil_deam"/>
    <property type="match status" value="1"/>
</dbReference>
<keyword evidence="6 12" id="KW-0808">Transferase</keyword>
<name>A0ABS3PXR8_9FLAO</name>
<dbReference type="PROSITE" id="PS00533">
    <property type="entry name" value="PORPHOBILINOGEN_DEAM"/>
    <property type="match status" value="1"/>
</dbReference>
<proteinExistence type="inferred from homology"/>
<dbReference type="RefSeq" id="WP_208058670.1">
    <property type="nucleotide sequence ID" value="NZ_JAGDYP010000004.1"/>
</dbReference>
<dbReference type="InterPro" id="IPR022417">
    <property type="entry name" value="Porphobilin_deaminase_N"/>
</dbReference>
<dbReference type="InterPro" id="IPR022419">
    <property type="entry name" value="Porphobilin_deaminase_cofac_BS"/>
</dbReference>
<comment type="pathway">
    <text evidence="3">Porphyrin-containing compound metabolism; protoporphyrin-IX biosynthesis; coproporphyrinogen-III from 5-aminolevulinate: step 2/4.</text>
</comment>
<evidence type="ECO:0000256" key="9">
    <source>
        <dbReference type="NCBIfam" id="TIGR00212"/>
    </source>
</evidence>
<keyword evidence="7" id="KW-0627">Porphyrin biosynthesis</keyword>
<dbReference type="SUPFAM" id="SSF54782">
    <property type="entry name" value="Porphobilinogen deaminase (hydroxymethylbilane synthase), C-terminal domain"/>
    <property type="match status" value="1"/>
</dbReference>
<evidence type="ECO:0000313" key="12">
    <source>
        <dbReference type="EMBL" id="MBO1884126.1"/>
    </source>
</evidence>
<feature type="domain" description="Porphobilinogen deaminase N-terminal" evidence="10">
    <location>
        <begin position="4"/>
        <end position="206"/>
    </location>
</feature>
<dbReference type="PRINTS" id="PR00151">
    <property type="entry name" value="PORPHBDMNASE"/>
</dbReference>
<protein>
    <recommendedName>
        <fullName evidence="9">Hydroxymethylbilane synthase</fullName>
        <ecNumber evidence="9">2.5.1.61</ecNumber>
    </recommendedName>
</protein>
<evidence type="ECO:0000256" key="4">
    <source>
        <dbReference type="ARBA" id="ARBA00005638"/>
    </source>
</evidence>
<dbReference type="Proteomes" id="UP000681610">
    <property type="component" value="Unassembled WGS sequence"/>
</dbReference>
<evidence type="ECO:0000313" key="13">
    <source>
        <dbReference type="Proteomes" id="UP000681610"/>
    </source>
</evidence>
<evidence type="ECO:0000256" key="1">
    <source>
        <dbReference type="ARBA" id="ARBA00001916"/>
    </source>
</evidence>
<dbReference type="InterPro" id="IPR036803">
    <property type="entry name" value="Porphobilinogen_deaminase_C_sf"/>
</dbReference>
<comment type="similarity">
    <text evidence="4">Belongs to the HMBS family.</text>
</comment>
<evidence type="ECO:0000256" key="3">
    <source>
        <dbReference type="ARBA" id="ARBA00004735"/>
    </source>
</evidence>
<dbReference type="Gene3D" id="3.40.190.10">
    <property type="entry name" value="Periplasmic binding protein-like II"/>
    <property type="match status" value="2"/>
</dbReference>
<dbReference type="PANTHER" id="PTHR11557:SF0">
    <property type="entry name" value="PORPHOBILINOGEN DEAMINASE"/>
    <property type="match status" value="1"/>
</dbReference>
<dbReference type="EC" id="2.5.1.61" evidence="9"/>
<keyword evidence="13" id="KW-1185">Reference proteome</keyword>
<sequence length="289" mass="31788">MKTIRIGTRDSALALWQAQTVQQQLEALGYTTELVPIKSEGDLNLTQPLYEMGITGIFTKALDIALLNKDIDIAVHSMKDVPTLLPQGLAVGAVLKRGNPFDVLVYNNDLSFLEAPQATIATGSLRRKAQWLHRYPHHTIENLRGNVQTRLKTIISNNYDGGIFAAAGLERLGASSVDYLTLDWMLPAPAQGAIVVLLHEDNLAMQEALLRLHDGNTYVETQVERAFLRALEGGCSAPIGAIAKFDGQQKIYFKGGIWSEDGKEERLINEVLTSLNDHTGEELAQKLMA</sequence>
<organism evidence="12 13">
    <name type="scientific">Capnocytophaga bilenii</name>
    <dbReference type="NCBI Taxonomy" id="2819369"/>
    <lineage>
        <taxon>Bacteria</taxon>
        <taxon>Pseudomonadati</taxon>
        <taxon>Bacteroidota</taxon>
        <taxon>Flavobacteriia</taxon>
        <taxon>Flavobacteriales</taxon>
        <taxon>Flavobacteriaceae</taxon>
        <taxon>Capnocytophaga</taxon>
    </lineage>
</organism>
<comment type="catalytic activity">
    <reaction evidence="8">
        <text>4 porphobilinogen + H2O = hydroxymethylbilane + 4 NH4(+)</text>
        <dbReference type="Rhea" id="RHEA:13185"/>
        <dbReference type="ChEBI" id="CHEBI:15377"/>
        <dbReference type="ChEBI" id="CHEBI:28938"/>
        <dbReference type="ChEBI" id="CHEBI:57845"/>
        <dbReference type="ChEBI" id="CHEBI:58126"/>
        <dbReference type="EC" id="2.5.1.61"/>
    </reaction>
</comment>
<evidence type="ECO:0000256" key="7">
    <source>
        <dbReference type="ARBA" id="ARBA00023244"/>
    </source>
</evidence>
<evidence type="ECO:0000256" key="5">
    <source>
        <dbReference type="ARBA" id="ARBA00011245"/>
    </source>
</evidence>
<feature type="domain" description="Porphobilinogen deaminase C-terminal" evidence="11">
    <location>
        <begin position="220"/>
        <end position="287"/>
    </location>
</feature>
<dbReference type="CDD" id="cd13647">
    <property type="entry name" value="PBP2_PBGD_2"/>
    <property type="match status" value="1"/>
</dbReference>
<comment type="cofactor">
    <cofactor evidence="1">
        <name>dipyrromethane</name>
        <dbReference type="ChEBI" id="CHEBI:60342"/>
    </cofactor>
</comment>
<evidence type="ECO:0000256" key="8">
    <source>
        <dbReference type="ARBA" id="ARBA00048169"/>
    </source>
</evidence>
<gene>
    <name evidence="12" type="primary">hemC</name>
    <name evidence="12" type="ORF">J4N46_06785</name>
</gene>
<dbReference type="NCBIfam" id="TIGR00212">
    <property type="entry name" value="hemC"/>
    <property type="match status" value="1"/>
</dbReference>
<dbReference type="GO" id="GO:0004418">
    <property type="term" value="F:hydroxymethylbilane synthase activity"/>
    <property type="evidence" value="ECO:0007669"/>
    <property type="project" value="UniProtKB-EC"/>
</dbReference>
<dbReference type="SUPFAM" id="SSF53850">
    <property type="entry name" value="Periplasmic binding protein-like II"/>
    <property type="match status" value="1"/>
</dbReference>
<comment type="caution">
    <text evidence="12">The sequence shown here is derived from an EMBL/GenBank/DDBJ whole genome shotgun (WGS) entry which is preliminary data.</text>
</comment>
<comment type="subunit">
    <text evidence="5">Monomer.</text>
</comment>
<evidence type="ECO:0000259" key="10">
    <source>
        <dbReference type="Pfam" id="PF01379"/>
    </source>
</evidence>